<comment type="cofactor">
    <cofactor evidence="1">
        <name>Mg(2+)</name>
        <dbReference type="ChEBI" id="CHEBI:18420"/>
    </cofactor>
</comment>
<dbReference type="InterPro" id="IPR001633">
    <property type="entry name" value="EAL_dom"/>
</dbReference>
<dbReference type="InterPro" id="IPR011006">
    <property type="entry name" value="CheY-like_superfamily"/>
</dbReference>
<evidence type="ECO:0000259" key="5">
    <source>
        <dbReference type="PROSITE" id="PS50887"/>
    </source>
</evidence>
<dbReference type="SUPFAM" id="SSF52172">
    <property type="entry name" value="CheY-like"/>
    <property type="match status" value="1"/>
</dbReference>
<dbReference type="OrthoDB" id="9812358at2"/>
<evidence type="ECO:0000259" key="4">
    <source>
        <dbReference type="PROSITE" id="PS50883"/>
    </source>
</evidence>
<sequence>MSTNNEFNVVVIEDDNADFIILESLLQASQRFRFKLTHVKSFQQAQQFLTEASHDIFLLDYFLGADTAIDFLKEASLLHIPQPVVVLTGADSGRIDDEVINLGAADFIPKNELSTSLLERTIHHAVEHKRAEINLERLAKRDPLTGLGNRLLFEEMLEASLARAERKKGKLAVLFLDLDRFKEINDSLGHPTGDLLLTLIADRIRKVIRNSDFAARIGGDEFTILVDEIHAYEDAVLVANKLLEAIAPPTAIRGHELNISASIGIALYPENGKTPIKLMQKADIALYEAKRHGINRLQCFTARLQTQLEKSIRLEKGLRRALEHNECELYLQPKWNLCDQKIIGFEALLRWLEDEGGVKRFISPTEFIPVAEKTGLIIPLGEWVIYQACKLLKAWEAQGISHYPIAINVSPLQLKSGNFGASLKAILDEEGIPAHLLEIELTEETLVDIYSEDDNALEELEQIRSTGARISIDDFGTGYSSLKYLKHFPSDYLKIDKSFVSVEGMDSLAEPAICRAIVTMAESLGMQVIAEGIETDKQLQALTAIKCSMGQGYLIAKPMPAEQALLFAQNHNGMEREQPVPSPSAGENDSQ</sequence>
<accession>R8AZ70</accession>
<dbReference type="SMART" id="SM00052">
    <property type="entry name" value="EAL"/>
    <property type="match status" value="1"/>
</dbReference>
<dbReference type="Proteomes" id="UP000016540">
    <property type="component" value="Unassembled WGS sequence"/>
</dbReference>
<dbReference type="PANTHER" id="PTHR44757">
    <property type="entry name" value="DIGUANYLATE CYCLASE DGCP"/>
    <property type="match status" value="1"/>
</dbReference>
<feature type="modified residue" description="4-aspartylphosphate" evidence="2">
    <location>
        <position position="60"/>
    </location>
</feature>
<keyword evidence="7" id="KW-1185">Reference proteome</keyword>
<dbReference type="Gene3D" id="3.40.50.2300">
    <property type="match status" value="1"/>
</dbReference>
<comment type="caution">
    <text evidence="6">The sequence shown here is derived from an EMBL/GenBank/DDBJ whole genome shotgun (WGS) entry which is preliminary data.</text>
</comment>
<feature type="domain" description="EAL" evidence="4">
    <location>
        <begin position="311"/>
        <end position="572"/>
    </location>
</feature>
<dbReference type="SUPFAM" id="SSF141868">
    <property type="entry name" value="EAL domain-like"/>
    <property type="match status" value="1"/>
</dbReference>
<dbReference type="CDD" id="cd01948">
    <property type="entry name" value="EAL"/>
    <property type="match status" value="1"/>
</dbReference>
<dbReference type="PROSITE" id="PS50887">
    <property type="entry name" value="GGDEF"/>
    <property type="match status" value="1"/>
</dbReference>
<dbReference type="CDD" id="cd01949">
    <property type="entry name" value="GGDEF"/>
    <property type="match status" value="1"/>
</dbReference>
<dbReference type="Pfam" id="PF00990">
    <property type="entry name" value="GGDEF"/>
    <property type="match status" value="1"/>
</dbReference>
<name>R8AZ70_9GAMM</name>
<dbReference type="InterPro" id="IPR035919">
    <property type="entry name" value="EAL_sf"/>
</dbReference>
<dbReference type="EMBL" id="ASAD01000014">
    <property type="protein sequence ID" value="EON91619.1"/>
    <property type="molecule type" value="Genomic_DNA"/>
</dbReference>
<dbReference type="HOGENOM" id="CLU_000445_70_50_6"/>
<dbReference type="PROSITE" id="PS50110">
    <property type="entry name" value="RESPONSE_REGULATORY"/>
    <property type="match status" value="1"/>
</dbReference>
<dbReference type="InterPro" id="IPR043128">
    <property type="entry name" value="Rev_trsase/Diguanyl_cyclase"/>
</dbReference>
<dbReference type="PATRIC" id="fig|1318628.3.peg.2586"/>
<dbReference type="AlphaFoldDB" id="R8AZ70"/>
<dbReference type="InterPro" id="IPR029787">
    <property type="entry name" value="Nucleotide_cyclase"/>
</dbReference>
<reference evidence="6 7" key="1">
    <citation type="journal article" date="2013" name="Genome Announc.">
        <title>Draft Genome Sequence of the Moderately Halophilic Bacterium Marinobacter lipolyticus Strain SM19.</title>
        <authorList>
            <person name="Papke R.T."/>
            <person name="de la Haba R.R."/>
            <person name="Infante-Dominguez C."/>
            <person name="Perez D."/>
            <person name="Sanchez-Porro C."/>
            <person name="Lapierre P."/>
            <person name="Ventosa A."/>
        </authorList>
    </citation>
    <scope>NUCLEOTIDE SEQUENCE [LARGE SCALE GENOMIC DNA]</scope>
    <source>
        <strain evidence="6 7">SM19</strain>
    </source>
</reference>
<evidence type="ECO:0000313" key="6">
    <source>
        <dbReference type="EMBL" id="EON91619.1"/>
    </source>
</evidence>
<gene>
    <name evidence="6" type="ORF">MARLIPOL_12944</name>
</gene>
<dbReference type="InterPro" id="IPR001789">
    <property type="entry name" value="Sig_transdc_resp-reg_receiver"/>
</dbReference>
<dbReference type="SUPFAM" id="SSF55073">
    <property type="entry name" value="Nucleotide cyclase"/>
    <property type="match status" value="1"/>
</dbReference>
<proteinExistence type="predicted"/>
<dbReference type="PROSITE" id="PS50883">
    <property type="entry name" value="EAL"/>
    <property type="match status" value="1"/>
</dbReference>
<dbReference type="SMART" id="SM00448">
    <property type="entry name" value="REC"/>
    <property type="match status" value="1"/>
</dbReference>
<dbReference type="PANTHER" id="PTHR44757:SF2">
    <property type="entry name" value="BIOFILM ARCHITECTURE MAINTENANCE PROTEIN MBAA"/>
    <property type="match status" value="1"/>
</dbReference>
<keyword evidence="2" id="KW-0597">Phosphoprotein</keyword>
<dbReference type="FunFam" id="3.30.70.270:FF:000001">
    <property type="entry name" value="Diguanylate cyclase domain protein"/>
    <property type="match status" value="1"/>
</dbReference>
<protein>
    <submittedName>
        <fullName evidence="6">Diguanylate cyclase/phosphodiesterase</fullName>
    </submittedName>
</protein>
<feature type="domain" description="Response regulatory" evidence="3">
    <location>
        <begin position="8"/>
        <end position="125"/>
    </location>
</feature>
<dbReference type="Pfam" id="PF00072">
    <property type="entry name" value="Response_reg"/>
    <property type="match status" value="1"/>
</dbReference>
<dbReference type="NCBIfam" id="TIGR00254">
    <property type="entry name" value="GGDEF"/>
    <property type="match status" value="1"/>
</dbReference>
<feature type="domain" description="GGDEF" evidence="5">
    <location>
        <begin position="169"/>
        <end position="302"/>
    </location>
</feature>
<dbReference type="SMART" id="SM00267">
    <property type="entry name" value="GGDEF"/>
    <property type="match status" value="1"/>
</dbReference>
<dbReference type="STRING" id="1318628.MARLIPOL_12944"/>
<dbReference type="CDD" id="cd00156">
    <property type="entry name" value="REC"/>
    <property type="match status" value="1"/>
</dbReference>
<organism evidence="6 7">
    <name type="scientific">Marinobacter lipolyticus SM19</name>
    <dbReference type="NCBI Taxonomy" id="1318628"/>
    <lineage>
        <taxon>Bacteria</taxon>
        <taxon>Pseudomonadati</taxon>
        <taxon>Pseudomonadota</taxon>
        <taxon>Gammaproteobacteria</taxon>
        <taxon>Pseudomonadales</taxon>
        <taxon>Marinobacteraceae</taxon>
        <taxon>Marinobacter</taxon>
    </lineage>
</organism>
<evidence type="ECO:0000256" key="2">
    <source>
        <dbReference type="PROSITE-ProRule" id="PRU00169"/>
    </source>
</evidence>
<evidence type="ECO:0000313" key="7">
    <source>
        <dbReference type="Proteomes" id="UP000016540"/>
    </source>
</evidence>
<evidence type="ECO:0000259" key="3">
    <source>
        <dbReference type="PROSITE" id="PS50110"/>
    </source>
</evidence>
<dbReference type="Gene3D" id="3.30.70.270">
    <property type="match status" value="1"/>
</dbReference>
<dbReference type="InterPro" id="IPR052155">
    <property type="entry name" value="Biofilm_reg_signaling"/>
</dbReference>
<dbReference type="eggNOG" id="COG5001">
    <property type="taxonomic scope" value="Bacteria"/>
</dbReference>
<dbReference type="GO" id="GO:0000160">
    <property type="term" value="P:phosphorelay signal transduction system"/>
    <property type="evidence" value="ECO:0007669"/>
    <property type="project" value="InterPro"/>
</dbReference>
<dbReference type="GO" id="GO:0003824">
    <property type="term" value="F:catalytic activity"/>
    <property type="evidence" value="ECO:0007669"/>
    <property type="project" value="UniProtKB-ARBA"/>
</dbReference>
<evidence type="ECO:0000256" key="1">
    <source>
        <dbReference type="ARBA" id="ARBA00001946"/>
    </source>
</evidence>
<dbReference type="Gene3D" id="3.20.20.450">
    <property type="entry name" value="EAL domain"/>
    <property type="match status" value="1"/>
</dbReference>
<dbReference type="Pfam" id="PF00563">
    <property type="entry name" value="EAL"/>
    <property type="match status" value="1"/>
</dbReference>
<dbReference type="InterPro" id="IPR000160">
    <property type="entry name" value="GGDEF_dom"/>
</dbReference>
<dbReference type="RefSeq" id="WP_012138681.1">
    <property type="nucleotide sequence ID" value="NZ_KE007326.1"/>
</dbReference>